<name>A0AAV7TK67_PLEWA</name>
<protein>
    <submittedName>
        <fullName evidence="2">Uncharacterized protein</fullName>
    </submittedName>
</protein>
<dbReference type="AlphaFoldDB" id="A0AAV7TK67"/>
<comment type="caution">
    <text evidence="2">The sequence shown here is derived from an EMBL/GenBank/DDBJ whole genome shotgun (WGS) entry which is preliminary data.</text>
</comment>
<sequence>MSDARDRGSVCLLESLIHFSLCCLGLGVFVPAHFQDPPLTRPLSKEQSFLEAGLGTGRHQHSVQQPSNIHLLRVSPGSEGPKQTCPTLEFDECRAVTRETSADTQAVRRLSPVLLVQGTVRLEPELRDGTP</sequence>
<organism evidence="2 3">
    <name type="scientific">Pleurodeles waltl</name>
    <name type="common">Iberian ribbed newt</name>
    <dbReference type="NCBI Taxonomy" id="8319"/>
    <lineage>
        <taxon>Eukaryota</taxon>
        <taxon>Metazoa</taxon>
        <taxon>Chordata</taxon>
        <taxon>Craniata</taxon>
        <taxon>Vertebrata</taxon>
        <taxon>Euteleostomi</taxon>
        <taxon>Amphibia</taxon>
        <taxon>Batrachia</taxon>
        <taxon>Caudata</taxon>
        <taxon>Salamandroidea</taxon>
        <taxon>Salamandridae</taxon>
        <taxon>Pleurodelinae</taxon>
        <taxon>Pleurodeles</taxon>
    </lineage>
</organism>
<reference evidence="2" key="1">
    <citation type="journal article" date="2022" name="bioRxiv">
        <title>Sequencing and chromosome-scale assembly of the giantPleurodeles waltlgenome.</title>
        <authorList>
            <person name="Brown T."/>
            <person name="Elewa A."/>
            <person name="Iarovenko S."/>
            <person name="Subramanian E."/>
            <person name="Araus A.J."/>
            <person name="Petzold A."/>
            <person name="Susuki M."/>
            <person name="Suzuki K.-i.T."/>
            <person name="Hayashi T."/>
            <person name="Toyoda A."/>
            <person name="Oliveira C."/>
            <person name="Osipova E."/>
            <person name="Leigh N.D."/>
            <person name="Simon A."/>
            <person name="Yun M.H."/>
        </authorList>
    </citation>
    <scope>NUCLEOTIDE SEQUENCE</scope>
    <source>
        <strain evidence="2">20211129_DDA</strain>
        <tissue evidence="2">Liver</tissue>
    </source>
</reference>
<feature type="transmembrane region" description="Helical" evidence="1">
    <location>
        <begin position="12"/>
        <end position="34"/>
    </location>
</feature>
<proteinExistence type="predicted"/>
<accession>A0AAV7TK67</accession>
<keyword evidence="1" id="KW-0812">Transmembrane</keyword>
<keyword evidence="1" id="KW-1133">Transmembrane helix</keyword>
<keyword evidence="1" id="KW-0472">Membrane</keyword>
<keyword evidence="3" id="KW-1185">Reference proteome</keyword>
<evidence type="ECO:0000256" key="1">
    <source>
        <dbReference type="SAM" id="Phobius"/>
    </source>
</evidence>
<evidence type="ECO:0000313" key="2">
    <source>
        <dbReference type="EMBL" id="KAJ1176967.1"/>
    </source>
</evidence>
<dbReference type="EMBL" id="JANPWB010000006">
    <property type="protein sequence ID" value="KAJ1176967.1"/>
    <property type="molecule type" value="Genomic_DNA"/>
</dbReference>
<gene>
    <name evidence="2" type="ORF">NDU88_002234</name>
</gene>
<evidence type="ECO:0000313" key="3">
    <source>
        <dbReference type="Proteomes" id="UP001066276"/>
    </source>
</evidence>
<dbReference type="Proteomes" id="UP001066276">
    <property type="component" value="Chromosome 3_2"/>
</dbReference>